<evidence type="ECO:0000313" key="1">
    <source>
        <dbReference type="EMBL" id="GCE08170.1"/>
    </source>
</evidence>
<proteinExistence type="predicted"/>
<evidence type="ECO:0000313" key="2">
    <source>
        <dbReference type="Proteomes" id="UP000287224"/>
    </source>
</evidence>
<reference evidence="2" key="1">
    <citation type="submission" date="2018-12" db="EMBL/GenBank/DDBJ databases">
        <title>Tengunoibacter tsumagoiensis gen. nov., sp. nov., Dictyobacter kobayashii sp. nov., D. alpinus sp. nov., and D. joshuensis sp. nov. and description of Dictyobacteraceae fam. nov. within the order Ktedonobacterales isolated from Tengu-no-mugimeshi.</title>
        <authorList>
            <person name="Wang C.M."/>
            <person name="Zheng Y."/>
            <person name="Sakai Y."/>
            <person name="Toyoda A."/>
            <person name="Minakuchi Y."/>
            <person name="Abe K."/>
            <person name="Yokota A."/>
            <person name="Yabe S."/>
        </authorList>
    </citation>
    <scope>NUCLEOTIDE SEQUENCE [LARGE SCALE GENOMIC DNA]</scope>
    <source>
        <strain evidence="2">S-27</strain>
    </source>
</reference>
<accession>A0A401ZMY6</accession>
<organism evidence="1 2">
    <name type="scientific">Dictyobacter aurantiacus</name>
    <dbReference type="NCBI Taxonomy" id="1936993"/>
    <lineage>
        <taxon>Bacteria</taxon>
        <taxon>Bacillati</taxon>
        <taxon>Chloroflexota</taxon>
        <taxon>Ktedonobacteria</taxon>
        <taxon>Ktedonobacterales</taxon>
        <taxon>Dictyobacteraceae</taxon>
        <taxon>Dictyobacter</taxon>
    </lineage>
</organism>
<comment type="caution">
    <text evidence="1">The sequence shown here is derived from an EMBL/GenBank/DDBJ whole genome shotgun (WGS) entry which is preliminary data.</text>
</comment>
<protein>
    <submittedName>
        <fullName evidence="1">Uncharacterized protein</fullName>
    </submittedName>
</protein>
<name>A0A401ZMY6_9CHLR</name>
<dbReference type="AlphaFoldDB" id="A0A401ZMY6"/>
<gene>
    <name evidence="1" type="ORF">KDAU_54990</name>
</gene>
<sequence length="59" mass="6235">MIANEGLAVLSKEKKKGLLHIAYAIPVGKRVAVRDFVTDGGIATTEEACSSDMAAFPDQ</sequence>
<dbReference type="Proteomes" id="UP000287224">
    <property type="component" value="Unassembled WGS sequence"/>
</dbReference>
<keyword evidence="2" id="KW-1185">Reference proteome</keyword>
<dbReference type="EMBL" id="BIFQ01000002">
    <property type="protein sequence ID" value="GCE08170.1"/>
    <property type="molecule type" value="Genomic_DNA"/>
</dbReference>